<dbReference type="STRING" id="1801780.A2917_00320"/>
<reference evidence="1 2" key="1">
    <citation type="journal article" date="2016" name="Nat. Commun.">
        <title>Thousands of microbial genomes shed light on interconnected biogeochemical processes in an aquifer system.</title>
        <authorList>
            <person name="Anantharaman K."/>
            <person name="Brown C.T."/>
            <person name="Hug L.A."/>
            <person name="Sharon I."/>
            <person name="Castelle C.J."/>
            <person name="Probst A.J."/>
            <person name="Thomas B.C."/>
            <person name="Singh A."/>
            <person name="Wilkins M.J."/>
            <person name="Karaoz U."/>
            <person name="Brodie E.L."/>
            <person name="Williams K.H."/>
            <person name="Hubbard S.S."/>
            <person name="Banfield J.F."/>
        </authorList>
    </citation>
    <scope>NUCLEOTIDE SEQUENCE [LARGE SCALE GENOMIC DNA]</scope>
</reference>
<dbReference type="PANTHER" id="PTHR37953">
    <property type="entry name" value="UPF0127 PROTEIN MJ1496"/>
    <property type="match status" value="1"/>
</dbReference>
<dbReference type="InterPro" id="IPR038695">
    <property type="entry name" value="Saro_0823-like_sf"/>
</dbReference>
<proteinExistence type="predicted"/>
<dbReference type="Gene3D" id="2.60.120.1140">
    <property type="entry name" value="Protein of unknown function DUF192"/>
    <property type="match status" value="1"/>
</dbReference>
<organism evidence="1 2">
    <name type="scientific">Candidatus Nomurabacteria bacterium RIFCSPLOWO2_01_FULL_42_17</name>
    <dbReference type="NCBI Taxonomy" id="1801780"/>
    <lineage>
        <taxon>Bacteria</taxon>
        <taxon>Candidatus Nomuraibacteriota</taxon>
    </lineage>
</organism>
<evidence type="ECO:0000313" key="2">
    <source>
        <dbReference type="Proteomes" id="UP000178104"/>
    </source>
</evidence>
<dbReference type="Proteomes" id="UP000178104">
    <property type="component" value="Unassembled WGS sequence"/>
</dbReference>
<dbReference type="InterPro" id="IPR003795">
    <property type="entry name" value="DUF192"/>
</dbReference>
<protein>
    <recommendedName>
        <fullName evidence="3">DUF192 domain-containing protein</fullName>
    </recommendedName>
</protein>
<dbReference type="EMBL" id="MFVE01000002">
    <property type="protein sequence ID" value="OGI95749.1"/>
    <property type="molecule type" value="Genomic_DNA"/>
</dbReference>
<accession>A0A1F6XNM4</accession>
<dbReference type="PANTHER" id="PTHR37953:SF1">
    <property type="entry name" value="UPF0127 PROTEIN MJ1496"/>
    <property type="match status" value="1"/>
</dbReference>
<evidence type="ECO:0000313" key="1">
    <source>
        <dbReference type="EMBL" id="OGI95749.1"/>
    </source>
</evidence>
<name>A0A1F6XNM4_9BACT</name>
<sequence length="150" mass="16900">MNKKGSFVLVTTLFLLGFFLINHFPYGGNSSAIKSVEIAGQSIKVELAITNAERELGLSGRSGLKEDEGMLFVFPQPGNYPFWMKDMNFPIDIIWISEEGKIVYLKKDARPQSYPGIFGPDEQVKYVLEVVSGFSDKFNLKVGDRVQFTY</sequence>
<gene>
    <name evidence="1" type="ORF">A2917_00320</name>
</gene>
<dbReference type="Pfam" id="PF02643">
    <property type="entry name" value="DUF192"/>
    <property type="match status" value="1"/>
</dbReference>
<dbReference type="AlphaFoldDB" id="A0A1F6XNM4"/>
<evidence type="ECO:0008006" key="3">
    <source>
        <dbReference type="Google" id="ProtNLM"/>
    </source>
</evidence>
<comment type="caution">
    <text evidence="1">The sequence shown here is derived from an EMBL/GenBank/DDBJ whole genome shotgun (WGS) entry which is preliminary data.</text>
</comment>